<evidence type="ECO:0000313" key="1">
    <source>
        <dbReference type="EMBL" id="CAG9313670.1"/>
    </source>
</evidence>
<keyword evidence="2" id="KW-1185">Reference proteome</keyword>
<dbReference type="AlphaFoldDB" id="A0AAU9IFD2"/>
<comment type="caution">
    <text evidence="1">The sequence shown here is derived from an EMBL/GenBank/DDBJ whole genome shotgun (WGS) entry which is preliminary data.</text>
</comment>
<name>A0AAU9IFD2_9CILI</name>
<proteinExistence type="predicted"/>
<organism evidence="1 2">
    <name type="scientific">Blepharisma stoltei</name>
    <dbReference type="NCBI Taxonomy" id="1481888"/>
    <lineage>
        <taxon>Eukaryota</taxon>
        <taxon>Sar</taxon>
        <taxon>Alveolata</taxon>
        <taxon>Ciliophora</taxon>
        <taxon>Postciliodesmatophora</taxon>
        <taxon>Heterotrichea</taxon>
        <taxon>Heterotrichida</taxon>
        <taxon>Blepharismidae</taxon>
        <taxon>Blepharisma</taxon>
    </lineage>
</organism>
<protein>
    <submittedName>
        <fullName evidence="1">Uncharacterized protein</fullName>
    </submittedName>
</protein>
<evidence type="ECO:0000313" key="2">
    <source>
        <dbReference type="Proteomes" id="UP001162131"/>
    </source>
</evidence>
<accession>A0AAU9IFD2</accession>
<gene>
    <name evidence="1" type="ORF">BSTOLATCC_MIC9477</name>
</gene>
<dbReference type="EMBL" id="CAJZBQ010000011">
    <property type="protein sequence ID" value="CAG9313670.1"/>
    <property type="molecule type" value="Genomic_DNA"/>
</dbReference>
<sequence length="197" mass="23054">MERESVFAPSTEVKNYDIQDIYDLEDCLDIFESIVQDLKIPNKKKSEISELMAKYVYMEDSVLEGLEKLPKVAKTDKMQKRLLDDMQKFNELSCDFQDSWNNEYWSVYELTREGYDSNSMKNQEQVPGKTIKQISQQLYDLQDMALVLSRMSRGPEDSKDIHGCQSLAAIDEEAQKYKEPTIKKQANKRNCEQCILY</sequence>
<reference evidence="1" key="1">
    <citation type="submission" date="2021-09" db="EMBL/GenBank/DDBJ databases">
        <authorList>
            <consortium name="AG Swart"/>
            <person name="Singh M."/>
            <person name="Singh A."/>
            <person name="Seah K."/>
            <person name="Emmerich C."/>
        </authorList>
    </citation>
    <scope>NUCLEOTIDE SEQUENCE</scope>
    <source>
        <strain evidence="1">ATCC30299</strain>
    </source>
</reference>
<dbReference type="Proteomes" id="UP001162131">
    <property type="component" value="Unassembled WGS sequence"/>
</dbReference>